<comment type="similarity">
    <text evidence="11">Belongs to the PRA-CH family.</text>
</comment>
<keyword evidence="9 11" id="KW-0378">Hydrolase</keyword>
<dbReference type="InterPro" id="IPR026660">
    <property type="entry name" value="PRA-CH"/>
</dbReference>
<keyword evidence="14" id="KW-1185">Reference proteome</keyword>
<feature type="binding site" evidence="11">
    <location>
        <position position="81"/>
    </location>
    <ligand>
        <name>Zn(2+)</name>
        <dbReference type="ChEBI" id="CHEBI:29105"/>
        <note>ligand shared between dimeric partners</note>
    </ligand>
</feature>
<evidence type="ECO:0000256" key="6">
    <source>
        <dbReference type="ARBA" id="ARBA00008299"/>
    </source>
</evidence>
<keyword evidence="7 11" id="KW-0963">Cytoplasm</keyword>
<reference evidence="14" key="1">
    <citation type="submission" date="2015-08" db="EMBL/GenBank/DDBJ databases">
        <title>Genome sequence of the strict anaerobe Clostridium homopropionicum LuHBu1 (DSM 5847T).</title>
        <authorList>
            <person name="Poehlein A."/>
            <person name="Beck M."/>
            <person name="Schiel-Bengelsdorf B."/>
            <person name="Bengelsdorf F.R."/>
            <person name="Daniel R."/>
            <person name="Duerre P."/>
        </authorList>
    </citation>
    <scope>NUCLEOTIDE SEQUENCE [LARGE SCALE GENOMIC DNA]</scope>
    <source>
        <strain evidence="14">DSM 5847</strain>
    </source>
</reference>
<evidence type="ECO:0000256" key="4">
    <source>
        <dbReference type="ARBA" id="ARBA00005204"/>
    </source>
</evidence>
<keyword evidence="11" id="KW-0460">Magnesium</keyword>
<comment type="pathway">
    <text evidence="4">Amino-acid biosynthesis; L-histidine biosynthesis; L-histidine from 5-phospho-alpha-D-ribose 1-diphosphate: step 2/9.</text>
</comment>
<dbReference type="UniPathway" id="UPA00031">
    <property type="reaction ID" value="UER00008"/>
</dbReference>
<evidence type="ECO:0000256" key="8">
    <source>
        <dbReference type="ARBA" id="ARBA00022605"/>
    </source>
</evidence>
<evidence type="ECO:0000313" key="14">
    <source>
        <dbReference type="Proteomes" id="UP000037043"/>
    </source>
</evidence>
<proteinExistence type="inferred from homology"/>
<feature type="domain" description="Phosphoribosyl-AMP cyclohydrolase" evidence="12">
    <location>
        <begin position="33"/>
        <end position="106"/>
    </location>
</feature>
<keyword evidence="11" id="KW-0479">Metal-binding</keyword>
<evidence type="ECO:0000256" key="3">
    <source>
        <dbReference type="ARBA" id="ARBA00005169"/>
    </source>
</evidence>
<protein>
    <recommendedName>
        <fullName evidence="11">Phosphoribosyl-AMP cyclohydrolase</fullName>
        <shortName evidence="11">PRA-CH</shortName>
        <ecNumber evidence="11">3.5.4.19</ecNumber>
    </recommendedName>
</protein>
<dbReference type="FunFam" id="3.10.20.810:FF:000001">
    <property type="entry name" value="Histidine biosynthesis bifunctional protein HisIE"/>
    <property type="match status" value="1"/>
</dbReference>
<dbReference type="Gene3D" id="3.10.20.810">
    <property type="entry name" value="Phosphoribosyl-AMP cyclohydrolase"/>
    <property type="match status" value="1"/>
</dbReference>
<dbReference type="EC" id="3.5.4.19" evidence="11"/>
<evidence type="ECO:0000256" key="5">
    <source>
        <dbReference type="ARBA" id="ARBA00007731"/>
    </source>
</evidence>
<gene>
    <name evidence="11 13" type="primary">hisI</name>
    <name evidence="13" type="ORF">CLHOM_20410</name>
</gene>
<dbReference type="Proteomes" id="UP000037043">
    <property type="component" value="Unassembled WGS sequence"/>
</dbReference>
<dbReference type="PANTHER" id="PTHR42945">
    <property type="entry name" value="HISTIDINE BIOSYNTHESIS BIFUNCTIONAL PROTEIN"/>
    <property type="match status" value="1"/>
</dbReference>
<keyword evidence="10 11" id="KW-0368">Histidine biosynthesis</keyword>
<dbReference type="InterPro" id="IPR002496">
    <property type="entry name" value="PRib_AMP_CycHydrolase_dom"/>
</dbReference>
<feature type="binding site" evidence="11">
    <location>
        <position position="104"/>
    </location>
    <ligand>
        <name>Zn(2+)</name>
        <dbReference type="ChEBI" id="CHEBI:29105"/>
        <note>ligand shared between dimeric partners</note>
    </ligand>
</feature>
<dbReference type="GO" id="GO:0004636">
    <property type="term" value="F:phosphoribosyl-ATP diphosphatase activity"/>
    <property type="evidence" value="ECO:0007669"/>
    <property type="project" value="UniProtKB-EC"/>
</dbReference>
<comment type="subunit">
    <text evidence="11">Homodimer.</text>
</comment>
<evidence type="ECO:0000256" key="2">
    <source>
        <dbReference type="ARBA" id="ARBA00001460"/>
    </source>
</evidence>
<evidence type="ECO:0000259" key="12">
    <source>
        <dbReference type="Pfam" id="PF01502"/>
    </source>
</evidence>
<comment type="similarity">
    <text evidence="5">In the C-terminal section; belongs to the PRA-PH family.</text>
</comment>
<dbReference type="SUPFAM" id="SSF141734">
    <property type="entry name" value="HisI-like"/>
    <property type="match status" value="1"/>
</dbReference>
<dbReference type="GO" id="GO:0000105">
    <property type="term" value="P:L-histidine biosynthetic process"/>
    <property type="evidence" value="ECO:0007669"/>
    <property type="project" value="UniProtKB-UniRule"/>
</dbReference>
<sequence>MTTEELIKEVDFNKGDGLVPCIVQDADNNEVLMMAYMNKESLQKTIETGTTWFWSRSRSEFWNKGATSGHFQYVKSIAVDCDGDTLLVKVDQVGAACHTGSRTCFYRELTTE</sequence>
<comment type="function">
    <text evidence="11">Catalyzes the hydrolysis of the adenine ring of phosphoribosyl-AMP.</text>
</comment>
<comment type="catalytic activity">
    <reaction evidence="2">
        <text>1-(5-phospho-beta-D-ribosyl)-ATP + H2O = 1-(5-phospho-beta-D-ribosyl)-5'-AMP + diphosphate + H(+)</text>
        <dbReference type="Rhea" id="RHEA:22828"/>
        <dbReference type="ChEBI" id="CHEBI:15377"/>
        <dbReference type="ChEBI" id="CHEBI:15378"/>
        <dbReference type="ChEBI" id="CHEBI:33019"/>
        <dbReference type="ChEBI" id="CHEBI:59457"/>
        <dbReference type="ChEBI" id="CHEBI:73183"/>
        <dbReference type="EC" id="3.6.1.31"/>
    </reaction>
</comment>
<keyword evidence="8 11" id="KW-0028">Amino-acid biosynthesis</keyword>
<comment type="similarity">
    <text evidence="6">In the N-terminal section; belongs to the PRA-CH family.</text>
</comment>
<dbReference type="STRING" id="36844.SAMN04488501_12137"/>
<evidence type="ECO:0000256" key="11">
    <source>
        <dbReference type="HAMAP-Rule" id="MF_01021"/>
    </source>
</evidence>
<dbReference type="GO" id="GO:0005737">
    <property type="term" value="C:cytoplasm"/>
    <property type="evidence" value="ECO:0007669"/>
    <property type="project" value="UniProtKB-SubCell"/>
</dbReference>
<evidence type="ECO:0000313" key="13">
    <source>
        <dbReference type="EMBL" id="KOA19951.1"/>
    </source>
</evidence>
<comment type="cofactor">
    <cofactor evidence="11">
        <name>Mg(2+)</name>
        <dbReference type="ChEBI" id="CHEBI:18420"/>
    </cofactor>
    <text evidence="11">Binds 1 Mg(2+) ion per subunit.</text>
</comment>
<dbReference type="GO" id="GO:0000287">
    <property type="term" value="F:magnesium ion binding"/>
    <property type="evidence" value="ECO:0007669"/>
    <property type="project" value="UniProtKB-UniRule"/>
</dbReference>
<dbReference type="AlphaFoldDB" id="A0A0L6ZAE6"/>
<dbReference type="PANTHER" id="PTHR42945:SF1">
    <property type="entry name" value="HISTIDINE BIOSYNTHESIS BIFUNCTIONAL PROTEIN HIS7"/>
    <property type="match status" value="1"/>
</dbReference>
<comment type="cofactor">
    <cofactor evidence="11">
        <name>Zn(2+)</name>
        <dbReference type="ChEBI" id="CHEBI:29105"/>
    </cofactor>
    <text evidence="11">Binds 1 zinc ion per subunit.</text>
</comment>
<dbReference type="NCBIfam" id="NF000768">
    <property type="entry name" value="PRK00051.1"/>
    <property type="match status" value="1"/>
</dbReference>
<keyword evidence="11" id="KW-0862">Zinc</keyword>
<dbReference type="GO" id="GO:0008270">
    <property type="term" value="F:zinc ion binding"/>
    <property type="evidence" value="ECO:0007669"/>
    <property type="project" value="UniProtKB-UniRule"/>
</dbReference>
<dbReference type="EMBL" id="LHUR01000022">
    <property type="protein sequence ID" value="KOA19951.1"/>
    <property type="molecule type" value="Genomic_DNA"/>
</dbReference>
<evidence type="ECO:0000256" key="1">
    <source>
        <dbReference type="ARBA" id="ARBA00000024"/>
    </source>
</evidence>
<evidence type="ECO:0000256" key="9">
    <source>
        <dbReference type="ARBA" id="ARBA00022801"/>
    </source>
</evidence>
<comment type="subcellular location">
    <subcellularLocation>
        <location evidence="11">Cytoplasm</location>
    </subcellularLocation>
</comment>
<feature type="binding site" evidence="11">
    <location>
        <position position="80"/>
    </location>
    <ligand>
        <name>Mg(2+)</name>
        <dbReference type="ChEBI" id="CHEBI:18420"/>
    </ligand>
</feature>
<comment type="caution">
    <text evidence="13">The sequence shown here is derived from an EMBL/GenBank/DDBJ whole genome shotgun (WGS) entry which is preliminary data.</text>
</comment>
<evidence type="ECO:0000256" key="10">
    <source>
        <dbReference type="ARBA" id="ARBA00023102"/>
    </source>
</evidence>
<dbReference type="InterPro" id="IPR038019">
    <property type="entry name" value="PRib_AMP_CycHydrolase_sf"/>
</dbReference>
<dbReference type="GO" id="GO:0004635">
    <property type="term" value="F:phosphoribosyl-AMP cyclohydrolase activity"/>
    <property type="evidence" value="ECO:0007669"/>
    <property type="project" value="UniProtKB-UniRule"/>
</dbReference>
<dbReference type="PATRIC" id="fig|1121318.3.peg.2062"/>
<comment type="pathway">
    <text evidence="3 11">Amino-acid biosynthesis; L-histidine biosynthesis; L-histidine from 5-phospho-alpha-D-ribose 1-diphosphate: step 3/9.</text>
</comment>
<name>A0A0L6ZAE6_9CLOT</name>
<accession>A0A0L6ZAE6</accession>
<feature type="binding site" evidence="11">
    <location>
        <position position="97"/>
    </location>
    <ligand>
        <name>Zn(2+)</name>
        <dbReference type="ChEBI" id="CHEBI:29105"/>
        <note>ligand shared between dimeric partners</note>
    </ligand>
</feature>
<feature type="binding site" evidence="11">
    <location>
        <position position="84"/>
    </location>
    <ligand>
        <name>Mg(2+)</name>
        <dbReference type="ChEBI" id="CHEBI:18420"/>
    </ligand>
</feature>
<dbReference type="HAMAP" id="MF_01021">
    <property type="entry name" value="HisI"/>
    <property type="match status" value="1"/>
</dbReference>
<organism evidence="13 14">
    <name type="scientific">Clostridium homopropionicum DSM 5847</name>
    <dbReference type="NCBI Taxonomy" id="1121318"/>
    <lineage>
        <taxon>Bacteria</taxon>
        <taxon>Bacillati</taxon>
        <taxon>Bacillota</taxon>
        <taxon>Clostridia</taxon>
        <taxon>Eubacteriales</taxon>
        <taxon>Clostridiaceae</taxon>
        <taxon>Clostridium</taxon>
    </lineage>
</organism>
<evidence type="ECO:0000256" key="7">
    <source>
        <dbReference type="ARBA" id="ARBA00022490"/>
    </source>
</evidence>
<feature type="binding site" evidence="11">
    <location>
        <position position="82"/>
    </location>
    <ligand>
        <name>Mg(2+)</name>
        <dbReference type="ChEBI" id="CHEBI:18420"/>
    </ligand>
</feature>
<comment type="catalytic activity">
    <reaction evidence="1 11">
        <text>1-(5-phospho-beta-D-ribosyl)-5'-AMP + H2O = 1-(5-phospho-beta-D-ribosyl)-5-[(5-phospho-beta-D-ribosylamino)methylideneamino]imidazole-4-carboxamide</text>
        <dbReference type="Rhea" id="RHEA:20049"/>
        <dbReference type="ChEBI" id="CHEBI:15377"/>
        <dbReference type="ChEBI" id="CHEBI:58435"/>
        <dbReference type="ChEBI" id="CHEBI:59457"/>
        <dbReference type="EC" id="3.5.4.19"/>
    </reaction>
</comment>
<dbReference type="RefSeq" id="WP_052221570.1">
    <property type="nucleotide sequence ID" value="NZ_LHUR01000022.1"/>
</dbReference>
<dbReference type="Pfam" id="PF01502">
    <property type="entry name" value="PRA-CH"/>
    <property type="match status" value="1"/>
</dbReference>